<evidence type="ECO:0000313" key="3">
    <source>
        <dbReference type="Proteomes" id="UP000199076"/>
    </source>
</evidence>
<dbReference type="EMBL" id="FNBK01000004">
    <property type="protein sequence ID" value="SDF17200.1"/>
    <property type="molecule type" value="Genomic_DNA"/>
</dbReference>
<keyword evidence="1" id="KW-0812">Transmembrane</keyword>
<dbReference type="Proteomes" id="UP000199076">
    <property type="component" value="Unassembled WGS sequence"/>
</dbReference>
<dbReference type="RefSeq" id="WP_092689632.1">
    <property type="nucleotide sequence ID" value="NZ_FNBK01000004.1"/>
</dbReference>
<feature type="transmembrane region" description="Helical" evidence="1">
    <location>
        <begin position="226"/>
        <end position="246"/>
    </location>
</feature>
<dbReference type="AlphaFoldDB" id="A0A1G7IWY5"/>
<reference evidence="3" key="1">
    <citation type="submission" date="2016-10" db="EMBL/GenBank/DDBJ databases">
        <authorList>
            <person name="Varghese N."/>
            <person name="Submissions S."/>
        </authorList>
    </citation>
    <scope>NUCLEOTIDE SEQUENCE [LARGE SCALE GENOMIC DNA]</scope>
    <source>
        <strain evidence="3">IBRC-M 10760</strain>
    </source>
</reference>
<keyword evidence="1" id="KW-0472">Membrane</keyword>
<evidence type="ECO:0000256" key="1">
    <source>
        <dbReference type="SAM" id="Phobius"/>
    </source>
</evidence>
<evidence type="ECO:0000313" key="2">
    <source>
        <dbReference type="EMBL" id="SDF17200.1"/>
    </source>
</evidence>
<dbReference type="OrthoDB" id="241236at2157"/>
<organism evidence="2 3">
    <name type="scientific">Halorientalis regularis</name>
    <dbReference type="NCBI Taxonomy" id="660518"/>
    <lineage>
        <taxon>Archaea</taxon>
        <taxon>Methanobacteriati</taxon>
        <taxon>Methanobacteriota</taxon>
        <taxon>Stenosarchaea group</taxon>
        <taxon>Halobacteria</taxon>
        <taxon>Halobacteriales</taxon>
        <taxon>Haloarculaceae</taxon>
        <taxon>Halorientalis</taxon>
    </lineage>
</organism>
<feature type="transmembrane region" description="Helical" evidence="1">
    <location>
        <begin position="54"/>
        <end position="74"/>
    </location>
</feature>
<accession>A0A1G7IWY5</accession>
<keyword evidence="1" id="KW-1133">Transmembrane helix</keyword>
<feature type="transmembrane region" description="Helical" evidence="1">
    <location>
        <begin position="252"/>
        <end position="271"/>
    </location>
</feature>
<name>A0A1G7IWY5_9EURY</name>
<keyword evidence="3" id="KW-1185">Reference proteome</keyword>
<gene>
    <name evidence="2" type="ORF">SAMN05216218_104116</name>
</gene>
<sequence>MPATVSWRYDYSTEPWLRWLVRAGMAAVFGVYAGMLALGALGLVLVFFVGSTEVRLLVVVLALIGGPFSLLYLLPMLTDRSQRNLPFIGREPTIPGRERVLAGIVGGPTLAAALVIDQRLAGGLFAVGFLAGAVGVACSTHGEIDPESGTASNDYREWDLSRVTDYSTRRIGPLVVVSLSASGPGSFGAVPSWLLVPATVADDATAALDEILDTTEDDPARDPNPAVRAVAGSFAVLLVIGAVALTRLGGPVGWWAAAVTGLFAVVFLVVAREG</sequence>
<proteinExistence type="predicted"/>
<protein>
    <submittedName>
        <fullName evidence="2">Uncharacterized protein</fullName>
    </submittedName>
</protein>
<feature type="transmembrane region" description="Helical" evidence="1">
    <location>
        <begin position="20"/>
        <end position="48"/>
    </location>
</feature>